<accession>A0AAW1SBY9</accession>
<dbReference type="Proteomes" id="UP001438707">
    <property type="component" value="Unassembled WGS sequence"/>
</dbReference>
<dbReference type="PANTHER" id="PTHR33918">
    <property type="entry name" value="OS01G0704200 PROTEIN"/>
    <property type="match status" value="1"/>
</dbReference>
<keyword evidence="1" id="KW-0472">Membrane</keyword>
<keyword evidence="1" id="KW-0812">Transmembrane</keyword>
<keyword evidence="3" id="KW-1185">Reference proteome</keyword>
<reference evidence="2 3" key="1">
    <citation type="journal article" date="2024" name="Nat. Commun.">
        <title>Phylogenomics reveals the evolutionary origins of lichenization in chlorophyte algae.</title>
        <authorList>
            <person name="Puginier C."/>
            <person name="Libourel C."/>
            <person name="Otte J."/>
            <person name="Skaloud P."/>
            <person name="Haon M."/>
            <person name="Grisel S."/>
            <person name="Petersen M."/>
            <person name="Berrin J.G."/>
            <person name="Delaux P.M."/>
            <person name="Dal Grande F."/>
            <person name="Keller J."/>
        </authorList>
    </citation>
    <scope>NUCLEOTIDE SEQUENCE [LARGE SCALE GENOMIC DNA]</scope>
    <source>
        <strain evidence="2 3">SAG 2145</strain>
    </source>
</reference>
<feature type="transmembrane region" description="Helical" evidence="1">
    <location>
        <begin position="162"/>
        <end position="180"/>
    </location>
</feature>
<protein>
    <recommendedName>
        <fullName evidence="4">EXPERA domain-containing protein</fullName>
    </recommendedName>
</protein>
<proteinExistence type="predicted"/>
<comment type="caution">
    <text evidence="2">The sequence shown here is derived from an EMBL/GenBank/DDBJ whole genome shotgun (WGS) entry which is preliminary data.</text>
</comment>
<dbReference type="EMBL" id="JALJOS010000002">
    <property type="protein sequence ID" value="KAK9843084.1"/>
    <property type="molecule type" value="Genomic_DNA"/>
</dbReference>
<dbReference type="AlphaFoldDB" id="A0AAW1SBY9"/>
<feature type="transmembrane region" description="Helical" evidence="1">
    <location>
        <begin position="6"/>
        <end position="30"/>
    </location>
</feature>
<gene>
    <name evidence="2" type="ORF">WJX74_006761</name>
</gene>
<keyword evidence="1" id="KW-1133">Transmembrane helix</keyword>
<evidence type="ECO:0008006" key="4">
    <source>
        <dbReference type="Google" id="ProtNLM"/>
    </source>
</evidence>
<evidence type="ECO:0000256" key="1">
    <source>
        <dbReference type="SAM" id="Phobius"/>
    </source>
</evidence>
<sequence>MYTAGWKGWSVLLLAQDAVFILGATTFLLAGEHYGTSQHPQAVSYPGPFVDTDSETRLPAYFLWYVVTAWAPPAVVIPCAGIIWLASKGQAALAAATLIPYLMVLIAQVLTEECFKRRCSPMWPQVPMVYMAYRFWQLLRSCWLSTLLPMPTWLEFLQESLVLVWVFNFGAVMTWAPWLYRWHMQPQSQKLK</sequence>
<evidence type="ECO:0000313" key="3">
    <source>
        <dbReference type="Proteomes" id="UP001438707"/>
    </source>
</evidence>
<feature type="transmembrane region" description="Helical" evidence="1">
    <location>
        <begin position="91"/>
        <end position="110"/>
    </location>
</feature>
<organism evidence="2 3">
    <name type="scientific">Apatococcus lobatus</name>
    <dbReference type="NCBI Taxonomy" id="904363"/>
    <lineage>
        <taxon>Eukaryota</taxon>
        <taxon>Viridiplantae</taxon>
        <taxon>Chlorophyta</taxon>
        <taxon>core chlorophytes</taxon>
        <taxon>Trebouxiophyceae</taxon>
        <taxon>Chlorellales</taxon>
        <taxon>Chlorellaceae</taxon>
        <taxon>Apatococcus</taxon>
    </lineage>
</organism>
<name>A0AAW1SBY9_9CHLO</name>
<evidence type="ECO:0000313" key="2">
    <source>
        <dbReference type="EMBL" id="KAK9843084.1"/>
    </source>
</evidence>
<feature type="transmembrane region" description="Helical" evidence="1">
    <location>
        <begin position="62"/>
        <end position="85"/>
    </location>
</feature>